<reference evidence="9 10" key="1">
    <citation type="journal article" date="2016" name="Nat. Commun.">
        <title>Thousands of microbial genomes shed light on interconnected biogeochemical processes in an aquifer system.</title>
        <authorList>
            <person name="Anantharaman K."/>
            <person name="Brown C.T."/>
            <person name="Hug L.A."/>
            <person name="Sharon I."/>
            <person name="Castelle C.J."/>
            <person name="Probst A.J."/>
            <person name="Thomas B.C."/>
            <person name="Singh A."/>
            <person name="Wilkins M.J."/>
            <person name="Karaoz U."/>
            <person name="Brodie E.L."/>
            <person name="Williams K.H."/>
            <person name="Hubbard S.S."/>
            <person name="Banfield J.F."/>
        </authorList>
    </citation>
    <scope>NUCLEOTIDE SEQUENCE [LARGE SCALE GENOMIC DNA]</scope>
</reference>
<evidence type="ECO:0000256" key="1">
    <source>
        <dbReference type="ARBA" id="ARBA00006382"/>
    </source>
</evidence>
<feature type="binding site" evidence="5">
    <location>
        <position position="196"/>
    </location>
    <ligand>
        <name>NAD(+)</name>
        <dbReference type="ChEBI" id="CHEBI:57540"/>
    </ligand>
</feature>
<evidence type="ECO:0000313" key="9">
    <source>
        <dbReference type="EMBL" id="OGN06796.1"/>
    </source>
</evidence>
<proteinExistence type="inferred from homology"/>
<dbReference type="InterPro" id="IPR033922">
    <property type="entry name" value="NAD_bind_Glu_DH"/>
</dbReference>
<evidence type="ECO:0000256" key="5">
    <source>
        <dbReference type="PIRSR" id="PIRSR000185-2"/>
    </source>
</evidence>
<keyword evidence="5" id="KW-0547">Nucleotide-binding</keyword>
<name>A0A1F8F3H7_9BACT</name>
<dbReference type="PRINTS" id="PR00082">
    <property type="entry name" value="GLFDHDRGNASE"/>
</dbReference>
<dbReference type="Gene3D" id="3.40.50.10860">
    <property type="entry name" value="Leucine Dehydrogenase, chain A, domain 1"/>
    <property type="match status" value="1"/>
</dbReference>
<dbReference type="Pfam" id="PF02812">
    <property type="entry name" value="ELFV_dehydrog_N"/>
    <property type="match status" value="1"/>
</dbReference>
<evidence type="ECO:0000256" key="6">
    <source>
        <dbReference type="PIRSR" id="PIRSR000185-3"/>
    </source>
</evidence>
<feature type="binding site" evidence="5">
    <location>
        <position position="363"/>
    </location>
    <ligand>
        <name>substrate</name>
    </ligand>
</feature>
<dbReference type="InterPro" id="IPR046346">
    <property type="entry name" value="Aminoacid_DH-like_N_sf"/>
</dbReference>
<dbReference type="Pfam" id="PF00208">
    <property type="entry name" value="ELFV_dehydrog"/>
    <property type="match status" value="1"/>
</dbReference>
<dbReference type="InterPro" id="IPR033524">
    <property type="entry name" value="Glu/Leu/Phe/Val_DH_AS"/>
</dbReference>
<dbReference type="SMART" id="SM00839">
    <property type="entry name" value="ELFV_dehydrog"/>
    <property type="match status" value="1"/>
</dbReference>
<dbReference type="PIRSF" id="PIRSF000185">
    <property type="entry name" value="Glu_DH"/>
    <property type="match status" value="1"/>
</dbReference>
<sequence>MSHLNNVLVRVENAAKTIDLDKQTLDTLRGFKLDWGCDIEAQMDDGSTRRFKAVRIWHRSPHVDQPHKGGIRYHQDVNEDMMKAHAIEMSIKCWIMGLEWGGAKGGVAVNPLKHSLQELKAITEKLVDEMDERNILGPFRDVPAPDVGTNPKIMNWIRQRYATRRRSREDARFAGVVTGKPVGYGFGGIPGRNEATGFGLVSILERVFQKYRLYNFDKLYGLETRVAVMGFGNVGSHVAFFIRERFPHFKIVAVSDVSGGIYNGKGLDIAKLNEHVQATKKVIGAPGSIPLTSEELIELDCDILIPAALENVITLDNADRIKAKIILEGANGPTTPEADEILKSKNVLVIPDILANAGGVTVSFFEWARNVNIKDERVPRPKTKEVLERLNEMMVTSTDEVIEVAETYKTDLRNAAYITAIKRAAPLFRTKHLAE</sequence>
<feature type="binding site" evidence="5">
    <location>
        <position position="68"/>
    </location>
    <ligand>
        <name>substrate</name>
    </ligand>
</feature>
<comment type="similarity">
    <text evidence="1 3 7">Belongs to the Glu/Leu/Phe/Val dehydrogenases family.</text>
</comment>
<keyword evidence="2 3" id="KW-0560">Oxidoreductase</keyword>
<organism evidence="9 10">
    <name type="scientific">Candidatus Yanofskybacteria bacterium RIFCSPHIGHO2_01_FULL_45_42</name>
    <dbReference type="NCBI Taxonomy" id="1802671"/>
    <lineage>
        <taxon>Bacteria</taxon>
        <taxon>Candidatus Yanofskyibacteriota</taxon>
    </lineage>
</organism>
<comment type="caution">
    <text evidence="9">The sequence shown here is derived from an EMBL/GenBank/DDBJ whole genome shotgun (WGS) entry which is preliminary data.</text>
</comment>
<keyword evidence="5" id="KW-0520">NAD</keyword>
<feature type="domain" description="Glutamate/phenylalanine/leucine/valine/L-tryptophan dehydrogenase C-terminal" evidence="8">
    <location>
        <begin position="189"/>
        <end position="432"/>
    </location>
</feature>
<protein>
    <recommendedName>
        <fullName evidence="3">Glutamate dehydrogenase</fullName>
    </recommendedName>
</protein>
<dbReference type="GO" id="GO:0006538">
    <property type="term" value="P:L-glutamate catabolic process"/>
    <property type="evidence" value="ECO:0007669"/>
    <property type="project" value="TreeGrafter"/>
</dbReference>
<evidence type="ECO:0000313" key="10">
    <source>
        <dbReference type="Proteomes" id="UP000178023"/>
    </source>
</evidence>
<dbReference type="AlphaFoldDB" id="A0A1F8F3H7"/>
<dbReference type="PANTHER" id="PTHR11606">
    <property type="entry name" value="GLUTAMATE DEHYDROGENASE"/>
    <property type="match status" value="1"/>
</dbReference>
<gene>
    <name evidence="9" type="ORF">A2750_03610</name>
</gene>
<dbReference type="InterPro" id="IPR006097">
    <property type="entry name" value="Glu/Leu/Phe/Val/Trp_DH_dimer"/>
</dbReference>
<dbReference type="InterPro" id="IPR036291">
    <property type="entry name" value="NAD(P)-bd_dom_sf"/>
</dbReference>
<dbReference type="EMBL" id="MGJL01000034">
    <property type="protein sequence ID" value="OGN06796.1"/>
    <property type="molecule type" value="Genomic_DNA"/>
</dbReference>
<feature type="active site" description="Proton donor" evidence="4">
    <location>
        <position position="104"/>
    </location>
</feature>
<dbReference type="CDD" id="cd01076">
    <property type="entry name" value="NAD_bind_1_Glu_DH"/>
    <property type="match status" value="1"/>
</dbReference>
<feature type="site" description="Important for catalysis" evidence="6">
    <location>
        <position position="146"/>
    </location>
</feature>
<dbReference type="InterPro" id="IPR006096">
    <property type="entry name" value="Glu/Leu/Phe/Val/Trp_DH_C"/>
</dbReference>
<accession>A0A1F8F3H7</accession>
<evidence type="ECO:0000256" key="7">
    <source>
        <dbReference type="RuleBase" id="RU004417"/>
    </source>
</evidence>
<dbReference type="PROSITE" id="PS00074">
    <property type="entry name" value="GLFV_DEHYDROGENASE"/>
    <property type="match status" value="1"/>
</dbReference>
<evidence type="ECO:0000256" key="3">
    <source>
        <dbReference type="PIRNR" id="PIRNR000185"/>
    </source>
</evidence>
<evidence type="ECO:0000256" key="2">
    <source>
        <dbReference type="ARBA" id="ARBA00023002"/>
    </source>
</evidence>
<dbReference type="PANTHER" id="PTHR11606:SF13">
    <property type="entry name" value="GLUTAMATE DEHYDROGENASE 1, MITOCHONDRIAL"/>
    <property type="match status" value="1"/>
</dbReference>
<dbReference type="Gene3D" id="3.40.50.720">
    <property type="entry name" value="NAD(P)-binding Rossmann-like Domain"/>
    <property type="match status" value="1"/>
</dbReference>
<dbReference type="InterPro" id="IPR006095">
    <property type="entry name" value="Glu/Leu/Phe/Val/Trp_DH"/>
</dbReference>
<dbReference type="SUPFAM" id="SSF53223">
    <property type="entry name" value="Aminoacid dehydrogenase-like, N-terminal domain"/>
    <property type="match status" value="1"/>
</dbReference>
<dbReference type="InterPro" id="IPR014362">
    <property type="entry name" value="Glu_DH"/>
</dbReference>
<dbReference type="GO" id="GO:0000166">
    <property type="term" value="F:nucleotide binding"/>
    <property type="evidence" value="ECO:0007669"/>
    <property type="project" value="UniProtKB-KW"/>
</dbReference>
<evidence type="ECO:0000256" key="4">
    <source>
        <dbReference type="PIRSR" id="PIRSR000185-1"/>
    </source>
</evidence>
<dbReference type="Proteomes" id="UP000178023">
    <property type="component" value="Unassembled WGS sequence"/>
</dbReference>
<dbReference type="GO" id="GO:0004352">
    <property type="term" value="F:glutamate dehydrogenase (NAD+) activity"/>
    <property type="evidence" value="ECO:0007669"/>
    <property type="project" value="TreeGrafter"/>
</dbReference>
<evidence type="ECO:0000259" key="8">
    <source>
        <dbReference type="SMART" id="SM00839"/>
    </source>
</evidence>
<feature type="binding site" evidence="5">
    <location>
        <position position="92"/>
    </location>
    <ligand>
        <name>substrate</name>
    </ligand>
</feature>
<dbReference type="SUPFAM" id="SSF51735">
    <property type="entry name" value="NAD(P)-binding Rossmann-fold domains"/>
    <property type="match status" value="1"/>
</dbReference>
<feature type="binding site" evidence="5">
    <location>
        <position position="233"/>
    </location>
    <ligand>
        <name>NAD(+)</name>
        <dbReference type="ChEBI" id="CHEBI:57540"/>
    </ligand>
</feature>